<dbReference type="Gramene" id="OMP05178">
    <property type="protein sequence ID" value="OMP05178"/>
    <property type="gene ID" value="CCACVL1_02025"/>
</dbReference>
<evidence type="ECO:0000256" key="1">
    <source>
        <dbReference type="SAM" id="MobiDB-lite"/>
    </source>
</evidence>
<proteinExistence type="predicted"/>
<dbReference type="AlphaFoldDB" id="A0A1R3KDT7"/>
<gene>
    <name evidence="2" type="ORF">CCACVL1_02025</name>
</gene>
<name>A0A1R3KDT7_COCAP</name>
<evidence type="ECO:0000313" key="2">
    <source>
        <dbReference type="EMBL" id="OMP05178.1"/>
    </source>
</evidence>
<reference evidence="2 3" key="1">
    <citation type="submission" date="2013-09" db="EMBL/GenBank/DDBJ databases">
        <title>Corchorus capsularis genome sequencing.</title>
        <authorList>
            <person name="Alam M."/>
            <person name="Haque M.S."/>
            <person name="Islam M.S."/>
            <person name="Emdad E.M."/>
            <person name="Islam M.M."/>
            <person name="Ahmed B."/>
            <person name="Halim A."/>
            <person name="Hossen Q.M.M."/>
            <person name="Hossain M.Z."/>
            <person name="Ahmed R."/>
            <person name="Khan M.M."/>
            <person name="Islam R."/>
            <person name="Rashid M.M."/>
            <person name="Khan S.A."/>
            <person name="Rahman M.S."/>
            <person name="Alam M."/>
        </authorList>
    </citation>
    <scope>NUCLEOTIDE SEQUENCE [LARGE SCALE GENOMIC DNA]</scope>
    <source>
        <strain evidence="3">cv. CVL-1</strain>
        <tissue evidence="2">Whole seedling</tissue>
    </source>
</reference>
<accession>A0A1R3KDT7</accession>
<feature type="region of interest" description="Disordered" evidence="1">
    <location>
        <begin position="1"/>
        <end position="30"/>
    </location>
</feature>
<evidence type="ECO:0000313" key="3">
    <source>
        <dbReference type="Proteomes" id="UP000188268"/>
    </source>
</evidence>
<keyword evidence="3" id="KW-1185">Reference proteome</keyword>
<dbReference type="EMBL" id="AWWV01005476">
    <property type="protein sequence ID" value="OMP05178.1"/>
    <property type="molecule type" value="Genomic_DNA"/>
</dbReference>
<comment type="caution">
    <text evidence="2">The sequence shown here is derived from an EMBL/GenBank/DDBJ whole genome shotgun (WGS) entry which is preliminary data.</text>
</comment>
<feature type="compositionally biased region" description="Basic and acidic residues" evidence="1">
    <location>
        <begin position="21"/>
        <end position="30"/>
    </location>
</feature>
<dbReference type="Proteomes" id="UP000188268">
    <property type="component" value="Unassembled WGS sequence"/>
</dbReference>
<organism evidence="2 3">
    <name type="scientific">Corchorus capsularis</name>
    <name type="common">Jute</name>
    <dbReference type="NCBI Taxonomy" id="210143"/>
    <lineage>
        <taxon>Eukaryota</taxon>
        <taxon>Viridiplantae</taxon>
        <taxon>Streptophyta</taxon>
        <taxon>Embryophyta</taxon>
        <taxon>Tracheophyta</taxon>
        <taxon>Spermatophyta</taxon>
        <taxon>Magnoliopsida</taxon>
        <taxon>eudicotyledons</taxon>
        <taxon>Gunneridae</taxon>
        <taxon>Pentapetalae</taxon>
        <taxon>rosids</taxon>
        <taxon>malvids</taxon>
        <taxon>Malvales</taxon>
        <taxon>Malvaceae</taxon>
        <taxon>Grewioideae</taxon>
        <taxon>Apeibeae</taxon>
        <taxon>Corchorus</taxon>
    </lineage>
</organism>
<sequence length="30" mass="3712">MFSDRPPIRSKSTRLKTQPVRYKDYELDRK</sequence>
<protein>
    <submittedName>
        <fullName evidence="2">Uncharacterized protein</fullName>
    </submittedName>
</protein>